<feature type="domain" description="Doubled CXXCH motif" evidence="1">
    <location>
        <begin position="49"/>
        <end position="85"/>
    </location>
</feature>
<dbReference type="Pfam" id="PF09699">
    <property type="entry name" value="Paired_CXXCH_1"/>
    <property type="match status" value="2"/>
</dbReference>
<dbReference type="Gene3D" id="3.90.10.10">
    <property type="entry name" value="Cytochrome C3"/>
    <property type="match status" value="1"/>
</dbReference>
<gene>
    <name evidence="2" type="ORF">ENJ10_09455</name>
</gene>
<organism evidence="2">
    <name type="scientific">Caldithrix abyssi</name>
    <dbReference type="NCBI Taxonomy" id="187145"/>
    <lineage>
        <taxon>Bacteria</taxon>
        <taxon>Pseudomonadati</taxon>
        <taxon>Calditrichota</taxon>
        <taxon>Calditrichia</taxon>
        <taxon>Calditrichales</taxon>
        <taxon>Calditrichaceae</taxon>
        <taxon>Caldithrix</taxon>
    </lineage>
</organism>
<dbReference type="AlphaFoldDB" id="A0A7V1LMY2"/>
<dbReference type="SUPFAM" id="SSF48695">
    <property type="entry name" value="Multiheme cytochromes"/>
    <property type="match status" value="1"/>
</dbReference>
<dbReference type="Proteomes" id="UP000886005">
    <property type="component" value="Unassembled WGS sequence"/>
</dbReference>
<evidence type="ECO:0000259" key="1">
    <source>
        <dbReference type="Pfam" id="PF09699"/>
    </source>
</evidence>
<protein>
    <recommendedName>
        <fullName evidence="1">Doubled CXXCH motif domain-containing protein</fullName>
    </recommendedName>
</protein>
<comment type="caution">
    <text evidence="2">The sequence shown here is derived from an EMBL/GenBank/DDBJ whole genome shotgun (WGS) entry which is preliminary data.</text>
</comment>
<accession>A0A7V1LMY2</accession>
<reference evidence="2" key="1">
    <citation type="journal article" date="2020" name="mSystems">
        <title>Genome- and Community-Level Interaction Insights into Carbon Utilization and Element Cycling Functions of Hydrothermarchaeota in Hydrothermal Sediment.</title>
        <authorList>
            <person name="Zhou Z."/>
            <person name="Liu Y."/>
            <person name="Xu W."/>
            <person name="Pan J."/>
            <person name="Luo Z.H."/>
            <person name="Li M."/>
        </authorList>
    </citation>
    <scope>NUCLEOTIDE SEQUENCE [LARGE SCALE GENOMIC DNA]</scope>
    <source>
        <strain evidence="2">HyVt-456</strain>
    </source>
</reference>
<proteinExistence type="predicted"/>
<name>A0A7V1LMY2_CALAY</name>
<feature type="domain" description="Doubled CXXCH motif" evidence="1">
    <location>
        <begin position="92"/>
        <end position="129"/>
    </location>
</feature>
<evidence type="ECO:0000313" key="2">
    <source>
        <dbReference type="EMBL" id="HED10901.1"/>
    </source>
</evidence>
<dbReference type="EMBL" id="DRLD01000260">
    <property type="protein sequence ID" value="HED10901.1"/>
    <property type="molecule type" value="Genomic_DNA"/>
</dbReference>
<dbReference type="Gene3D" id="1.10.720.180">
    <property type="match status" value="1"/>
</dbReference>
<dbReference type="InterPro" id="IPR036280">
    <property type="entry name" value="Multihaem_cyt_sf"/>
</dbReference>
<dbReference type="NCBIfam" id="TIGR01905">
    <property type="entry name" value="paired_CXXCH_1"/>
    <property type="match status" value="2"/>
</dbReference>
<dbReference type="InterPro" id="IPR010177">
    <property type="entry name" value="Paired_CXXCH_1"/>
</dbReference>
<sequence>MRYQVLSVLFDGVPNPEKKLMTRDSLTLAGNKVTVPTRLNRTKSELFFHSPYQDKSCNDCHQSAMSNALQEKLPDLCYECHDDFKEEYSYLHGPVASGACLTCHHPHLAKNESLLVRTGREMCLYCHQPRDVARVEDHEGEEQTICIDCHNPHGGDDNFFL</sequence>